<proteinExistence type="predicted"/>
<dbReference type="Pfam" id="PF00003">
    <property type="entry name" value="7tm_3"/>
    <property type="match status" value="1"/>
</dbReference>
<evidence type="ECO:0000256" key="11">
    <source>
        <dbReference type="SAM" id="MobiDB-lite"/>
    </source>
</evidence>
<keyword evidence="15" id="KW-1185">Reference proteome</keyword>
<dbReference type="GO" id="GO:0007216">
    <property type="term" value="P:G protein-coupled glutamate receptor signaling pathway"/>
    <property type="evidence" value="ECO:0000318"/>
    <property type="project" value="GO_Central"/>
</dbReference>
<evidence type="ECO:0000256" key="12">
    <source>
        <dbReference type="SAM" id="Phobius"/>
    </source>
</evidence>
<evidence type="ECO:0000256" key="5">
    <source>
        <dbReference type="ARBA" id="ARBA00022989"/>
    </source>
</evidence>
<dbReference type="Pfam" id="PF07562">
    <property type="entry name" value="NCD3G"/>
    <property type="match status" value="1"/>
</dbReference>
<reference evidence="15" key="1">
    <citation type="submission" date="2015-02" db="EMBL/GenBank/DDBJ databases">
        <title>Genome sequencing for Strongylocentrotus purpuratus.</title>
        <authorList>
            <person name="Murali S."/>
            <person name="Liu Y."/>
            <person name="Vee V."/>
            <person name="English A."/>
            <person name="Wang M."/>
            <person name="Skinner E."/>
            <person name="Han Y."/>
            <person name="Muzny D.M."/>
            <person name="Worley K.C."/>
            <person name="Gibbs R.A."/>
        </authorList>
    </citation>
    <scope>NUCLEOTIDE SEQUENCE</scope>
</reference>
<keyword evidence="10" id="KW-0807">Transducer</keyword>
<dbReference type="KEGG" id="spu:115918908"/>
<feature type="transmembrane region" description="Helical" evidence="12">
    <location>
        <begin position="264"/>
        <end position="285"/>
    </location>
</feature>
<evidence type="ECO:0000256" key="9">
    <source>
        <dbReference type="ARBA" id="ARBA00023180"/>
    </source>
</evidence>
<evidence type="ECO:0000256" key="3">
    <source>
        <dbReference type="ARBA" id="ARBA00022692"/>
    </source>
</evidence>
<evidence type="ECO:0000256" key="8">
    <source>
        <dbReference type="ARBA" id="ARBA00023170"/>
    </source>
</evidence>
<dbReference type="FunFam" id="2.10.50.30:FF:000004">
    <property type="entry name" value="Taste receptor type 1 member 3-like protein"/>
    <property type="match status" value="1"/>
</dbReference>
<keyword evidence="2" id="KW-1003">Cell membrane</keyword>
<dbReference type="Proteomes" id="UP000007110">
    <property type="component" value="Unassembled WGS sequence"/>
</dbReference>
<keyword evidence="7 12" id="KW-0472">Membrane</keyword>
<feature type="transmembrane region" description="Helical" evidence="12">
    <location>
        <begin position="420"/>
        <end position="446"/>
    </location>
</feature>
<evidence type="ECO:0000256" key="6">
    <source>
        <dbReference type="ARBA" id="ARBA00023040"/>
    </source>
</evidence>
<evidence type="ECO:0000256" key="4">
    <source>
        <dbReference type="ARBA" id="ARBA00022729"/>
    </source>
</evidence>
<feature type="transmembrane region" description="Helical" evidence="12">
    <location>
        <begin position="388"/>
        <end position="408"/>
    </location>
</feature>
<dbReference type="Gene3D" id="3.40.50.2300">
    <property type="match status" value="2"/>
</dbReference>
<keyword evidence="8" id="KW-0675">Receptor</keyword>
<evidence type="ECO:0000256" key="2">
    <source>
        <dbReference type="ARBA" id="ARBA00022475"/>
    </source>
</evidence>
<feature type="compositionally biased region" description="Low complexity" evidence="11">
    <location>
        <begin position="505"/>
        <end position="516"/>
    </location>
</feature>
<feature type="transmembrane region" description="Helical" evidence="12">
    <location>
        <begin position="193"/>
        <end position="219"/>
    </location>
</feature>
<dbReference type="GO" id="GO:0001641">
    <property type="term" value="F:group II metabotropic glutamate receptor activity"/>
    <property type="evidence" value="ECO:0000318"/>
    <property type="project" value="GO_Central"/>
</dbReference>
<feature type="region of interest" description="Disordered" evidence="11">
    <location>
        <begin position="462"/>
        <end position="558"/>
    </location>
</feature>
<keyword evidence="6" id="KW-0297">G-protein coupled receptor</keyword>
<dbReference type="PRINTS" id="PR00248">
    <property type="entry name" value="GPCRMGR"/>
</dbReference>
<dbReference type="InterPro" id="IPR017978">
    <property type="entry name" value="GPCR_3_C"/>
</dbReference>
<comment type="subcellular location">
    <subcellularLocation>
        <location evidence="1">Cell membrane</location>
        <topology evidence="1">Multi-pass membrane protein</topology>
    </subcellularLocation>
</comment>
<evidence type="ECO:0000256" key="7">
    <source>
        <dbReference type="ARBA" id="ARBA00023136"/>
    </source>
</evidence>
<evidence type="ECO:0000313" key="14">
    <source>
        <dbReference type="EnsemblMetazoa" id="XP_030849958"/>
    </source>
</evidence>
<dbReference type="CDD" id="cd13953">
    <property type="entry name" value="7tm_classC_mGluR-like"/>
    <property type="match status" value="1"/>
</dbReference>
<feature type="compositionally biased region" description="Basic residues" evidence="11">
    <location>
        <begin position="635"/>
        <end position="644"/>
    </location>
</feature>
<protein>
    <recommendedName>
        <fullName evidence="13">G-protein coupled receptors family 3 profile domain-containing protein</fullName>
    </recommendedName>
</protein>
<reference evidence="14" key="2">
    <citation type="submission" date="2021-01" db="UniProtKB">
        <authorList>
            <consortium name="EnsemblMetazoa"/>
        </authorList>
    </citation>
    <scope>IDENTIFICATION</scope>
</reference>
<name>A0A7M7PFK2_STRPU</name>
<dbReference type="EnsemblMetazoa" id="XM_030994098">
    <property type="protein sequence ID" value="XP_030849958"/>
    <property type="gene ID" value="LOC115918908"/>
</dbReference>
<feature type="domain" description="G-protein coupled receptors family 3 profile" evidence="13">
    <location>
        <begin position="194"/>
        <end position="459"/>
    </location>
</feature>
<dbReference type="OrthoDB" id="425344at2759"/>
<feature type="compositionally biased region" description="Polar residues" evidence="11">
    <location>
        <begin position="523"/>
        <end position="546"/>
    </location>
</feature>
<evidence type="ECO:0000259" key="13">
    <source>
        <dbReference type="PROSITE" id="PS50259"/>
    </source>
</evidence>
<dbReference type="GO" id="GO:0005886">
    <property type="term" value="C:plasma membrane"/>
    <property type="evidence" value="ECO:0000318"/>
    <property type="project" value="GO_Central"/>
</dbReference>
<feature type="transmembrane region" description="Helical" evidence="12">
    <location>
        <begin position="306"/>
        <end position="327"/>
    </location>
</feature>
<dbReference type="GO" id="GO:0051966">
    <property type="term" value="P:regulation of synaptic transmission, glutamatergic"/>
    <property type="evidence" value="ECO:0000318"/>
    <property type="project" value="GO_Central"/>
</dbReference>
<evidence type="ECO:0000313" key="15">
    <source>
        <dbReference type="Proteomes" id="UP000007110"/>
    </source>
</evidence>
<keyword evidence="3 12" id="KW-0812">Transmembrane</keyword>
<evidence type="ECO:0000256" key="1">
    <source>
        <dbReference type="ARBA" id="ARBA00004651"/>
    </source>
</evidence>
<dbReference type="RefSeq" id="XP_030849958.1">
    <property type="nucleotide sequence ID" value="XM_030994098.1"/>
</dbReference>
<feature type="transmembrane region" description="Helical" evidence="12">
    <location>
        <begin position="231"/>
        <end position="252"/>
    </location>
</feature>
<dbReference type="AlphaFoldDB" id="A0A7M7PFK2"/>
<dbReference type="Gene3D" id="2.10.50.30">
    <property type="entry name" value="GPCR, family 3, nine cysteines domain"/>
    <property type="match status" value="1"/>
</dbReference>
<dbReference type="GeneID" id="115918908"/>
<dbReference type="SUPFAM" id="SSF53822">
    <property type="entry name" value="Periplasmic binding protein-like I"/>
    <property type="match status" value="1"/>
</dbReference>
<dbReference type="InterPro" id="IPR011500">
    <property type="entry name" value="GPCR_3_9-Cys_dom"/>
</dbReference>
<keyword evidence="9" id="KW-0325">Glycoprotein</keyword>
<dbReference type="InterPro" id="IPR028082">
    <property type="entry name" value="Peripla_BP_I"/>
</dbReference>
<sequence>MDSVMTFAYGLHAMQQDKCSDPSLGLCENMTNLDGTEIRDYLLQTSFESPVNGHVEFLDNGDMGGRYGIKNLQLIDGVYDFLDVGTWVDTDSDERLVIYKEIPWYIEGNHSLWDGDTGIPQSVCSKPCETGQKRTVLPENPCCWSCTDCLPSQIVNHNGTVCSPCVIKEQDIFDWPNEDRTVCIELEPVINRAWTTAIVILSTMGLISTIITFTIYVLNREKPLIKASSRELSYIIFAGLFLAFLTALLYGVSPTPGVCAIRRMGSPVALSLIYVSIATKTIRLYRIFRAGLKSARRPRYISPTSQVTLTLIICIAPIVWSSVWFILIPPAVEITMPDVNVNKIELTCAEDDIEVIGTLTWEICLIIVCCIFAFVTRKLPENYNESRFITFCVFSSLVVFSSFAPPFFTTNEAVYKASYSALGLIINATVTIICLFVVKIYALYFVDENELNIFTQSRTRSNTRTNSMANVTSEGSAPPASPTRTGPQENKGFENDVNKQEIGGSLNHSSNNNNRSALPPIRNSMNLEQKVSSDVENGFSRNCSKNSSGGSGSLMHRLRGNSTRVGDIDAAHAEQSCVDTDGDRGRAKGDLNSVVTTSEVKGQNRSSAHKLAQVKGLSEDSTSSQSDDQRVLLSVKRHHKGGVS</sequence>
<dbReference type="PANTHER" id="PTHR24060">
    <property type="entry name" value="METABOTROPIC GLUTAMATE RECEPTOR"/>
    <property type="match status" value="1"/>
</dbReference>
<keyword evidence="5 12" id="KW-1133">Transmembrane helix</keyword>
<evidence type="ECO:0000256" key="10">
    <source>
        <dbReference type="ARBA" id="ARBA00023224"/>
    </source>
</evidence>
<feature type="region of interest" description="Disordered" evidence="11">
    <location>
        <begin position="598"/>
        <end position="644"/>
    </location>
</feature>
<organism evidence="14 15">
    <name type="scientific">Strongylocentrotus purpuratus</name>
    <name type="common">Purple sea urchin</name>
    <dbReference type="NCBI Taxonomy" id="7668"/>
    <lineage>
        <taxon>Eukaryota</taxon>
        <taxon>Metazoa</taxon>
        <taxon>Echinodermata</taxon>
        <taxon>Eleutherozoa</taxon>
        <taxon>Echinozoa</taxon>
        <taxon>Echinoidea</taxon>
        <taxon>Euechinoidea</taxon>
        <taxon>Echinacea</taxon>
        <taxon>Camarodonta</taxon>
        <taxon>Echinidea</taxon>
        <taxon>Strongylocentrotidae</taxon>
        <taxon>Strongylocentrotus</taxon>
    </lineage>
</organism>
<dbReference type="InterPro" id="IPR038550">
    <property type="entry name" value="GPCR_3_9-Cys_sf"/>
</dbReference>
<keyword evidence="4" id="KW-0732">Signal</keyword>
<dbReference type="InParanoid" id="A0A7M7PFK2"/>
<feature type="transmembrane region" description="Helical" evidence="12">
    <location>
        <begin position="355"/>
        <end position="376"/>
    </location>
</feature>
<accession>A0A7M7PFK2</accession>
<dbReference type="OMA" id="CAIRRMG"/>
<dbReference type="InterPro" id="IPR000337">
    <property type="entry name" value="GPCR_3"/>
</dbReference>
<dbReference type="InterPro" id="IPR050726">
    <property type="entry name" value="mGluR"/>
</dbReference>
<dbReference type="PROSITE" id="PS50259">
    <property type="entry name" value="G_PROTEIN_RECEP_F3_4"/>
    <property type="match status" value="1"/>
</dbReference>